<feature type="transmembrane region" description="Helical" evidence="8">
    <location>
        <begin position="169"/>
        <end position="188"/>
    </location>
</feature>
<keyword evidence="7 8" id="KW-0472">Membrane</keyword>
<dbReference type="AlphaFoldDB" id="A0A0P9CYB7"/>
<organism evidence="9 10">
    <name type="scientific">Thiohalorhabdus denitrificans</name>
    <dbReference type="NCBI Taxonomy" id="381306"/>
    <lineage>
        <taxon>Bacteria</taxon>
        <taxon>Pseudomonadati</taxon>
        <taxon>Pseudomonadota</taxon>
        <taxon>Gammaproteobacteria</taxon>
        <taxon>Thiohalorhabdales</taxon>
        <taxon>Thiohalorhabdaceae</taxon>
        <taxon>Thiohalorhabdus</taxon>
    </lineage>
</organism>
<comment type="subcellular location">
    <subcellularLocation>
        <location evidence="1 8">Cell membrane</location>
        <topology evidence="1 8">Multi-pass membrane protein</topology>
    </subcellularLocation>
</comment>
<dbReference type="EMBL" id="FMUN01000010">
    <property type="protein sequence ID" value="SCY64734.1"/>
    <property type="molecule type" value="Genomic_DNA"/>
</dbReference>
<dbReference type="RefSeq" id="WP_054964612.1">
    <property type="nucleotide sequence ID" value="NZ_FMUN01000010.1"/>
</dbReference>
<feature type="transmembrane region" description="Helical" evidence="8">
    <location>
        <begin position="135"/>
        <end position="157"/>
    </location>
</feature>
<dbReference type="PANTHER" id="PTHR30269:SF37">
    <property type="entry name" value="MEMBRANE TRANSPORTER PROTEIN"/>
    <property type="match status" value="1"/>
</dbReference>
<dbReference type="STRING" id="381306.AN478_00180"/>
<feature type="transmembrane region" description="Helical" evidence="8">
    <location>
        <begin position="47"/>
        <end position="66"/>
    </location>
</feature>
<dbReference type="InterPro" id="IPR052017">
    <property type="entry name" value="TSUP"/>
</dbReference>
<evidence type="ECO:0000256" key="4">
    <source>
        <dbReference type="ARBA" id="ARBA00022475"/>
    </source>
</evidence>
<evidence type="ECO:0000256" key="5">
    <source>
        <dbReference type="ARBA" id="ARBA00022692"/>
    </source>
</evidence>
<feature type="transmembrane region" description="Helical" evidence="8">
    <location>
        <begin position="195"/>
        <end position="216"/>
    </location>
</feature>
<evidence type="ECO:0000256" key="2">
    <source>
        <dbReference type="ARBA" id="ARBA00009142"/>
    </source>
</evidence>
<accession>A0A0P9CYB7</accession>
<keyword evidence="10" id="KW-1185">Reference proteome</keyword>
<dbReference type="Proteomes" id="UP000183104">
    <property type="component" value="Unassembled WGS sequence"/>
</dbReference>
<feature type="transmembrane region" description="Helical" evidence="8">
    <location>
        <begin position="12"/>
        <end position="41"/>
    </location>
</feature>
<comment type="similarity">
    <text evidence="2 8">Belongs to the 4-toluene sulfonate uptake permease (TSUP) (TC 2.A.102) family.</text>
</comment>
<evidence type="ECO:0000256" key="6">
    <source>
        <dbReference type="ARBA" id="ARBA00022989"/>
    </source>
</evidence>
<gene>
    <name evidence="9" type="ORF">SAMN05661077_0006</name>
</gene>
<feature type="transmembrane region" description="Helical" evidence="8">
    <location>
        <begin position="104"/>
        <end position="123"/>
    </location>
</feature>
<feature type="transmembrane region" description="Helical" evidence="8">
    <location>
        <begin position="78"/>
        <end position="98"/>
    </location>
</feature>
<dbReference type="GO" id="GO:0005886">
    <property type="term" value="C:plasma membrane"/>
    <property type="evidence" value="ECO:0007669"/>
    <property type="project" value="UniProtKB-SubCell"/>
</dbReference>
<keyword evidence="4 8" id="KW-1003">Cell membrane</keyword>
<feature type="transmembrane region" description="Helical" evidence="8">
    <location>
        <begin position="222"/>
        <end position="244"/>
    </location>
</feature>
<proteinExistence type="inferred from homology"/>
<keyword evidence="6 8" id="KW-1133">Transmembrane helix</keyword>
<dbReference type="PANTHER" id="PTHR30269">
    <property type="entry name" value="TRANSMEMBRANE PROTEIN YFCA"/>
    <property type="match status" value="1"/>
</dbReference>
<keyword evidence="3" id="KW-0813">Transport</keyword>
<dbReference type="Pfam" id="PF01925">
    <property type="entry name" value="TauE"/>
    <property type="match status" value="1"/>
</dbReference>
<evidence type="ECO:0000313" key="9">
    <source>
        <dbReference type="EMBL" id="SCY64734.1"/>
    </source>
</evidence>
<keyword evidence="5 8" id="KW-0812">Transmembrane</keyword>
<reference evidence="10" key="1">
    <citation type="submission" date="2016-10" db="EMBL/GenBank/DDBJ databases">
        <authorList>
            <person name="Varghese N."/>
        </authorList>
    </citation>
    <scope>NUCLEOTIDE SEQUENCE [LARGE SCALE GENOMIC DNA]</scope>
    <source>
        <strain evidence="10">HL 19</strain>
    </source>
</reference>
<sequence>MLAGLPLTVGEWLLASLVLVGGAVVQGSVGFGVALLGAPLLFLVNPALVPAPMLIAGLTLPALILVRDRAGLEKRPVAWVLPGFVVGSVVAGGVVASLPESGLALVFGSLVLLAVAMSALGWAPAEPRGGHLTAAGTLAGFMATATSIGGPPLALVFQNASGIRLRATLSAIFVPGGLFALLSLAAVGRFGVPELILGLALLPAVFAGFWLSGFTARALDRAWLRPAVLAVSAVAGAGALARALV</sequence>
<evidence type="ECO:0000256" key="1">
    <source>
        <dbReference type="ARBA" id="ARBA00004651"/>
    </source>
</evidence>
<dbReference type="InterPro" id="IPR002781">
    <property type="entry name" value="TM_pro_TauE-like"/>
</dbReference>
<protein>
    <recommendedName>
        <fullName evidence="8">Probable membrane transporter protein</fullName>
    </recommendedName>
</protein>
<evidence type="ECO:0000256" key="8">
    <source>
        <dbReference type="RuleBase" id="RU363041"/>
    </source>
</evidence>
<evidence type="ECO:0000313" key="10">
    <source>
        <dbReference type="Proteomes" id="UP000183104"/>
    </source>
</evidence>
<dbReference type="OrthoDB" id="5472127at2"/>
<evidence type="ECO:0000256" key="7">
    <source>
        <dbReference type="ARBA" id="ARBA00023136"/>
    </source>
</evidence>
<evidence type="ECO:0000256" key="3">
    <source>
        <dbReference type="ARBA" id="ARBA00022448"/>
    </source>
</evidence>
<name>A0A0P9CYB7_9GAMM</name>